<proteinExistence type="predicted"/>
<evidence type="ECO:0000313" key="3">
    <source>
        <dbReference type="Proteomes" id="UP000289738"/>
    </source>
</evidence>
<feature type="region of interest" description="Disordered" evidence="1">
    <location>
        <begin position="112"/>
        <end position="137"/>
    </location>
</feature>
<dbReference type="PANTHER" id="PTHR35483:SF1">
    <property type="entry name" value="GLYCINE-RICH PROTEIN-RELATED"/>
    <property type="match status" value="1"/>
</dbReference>
<feature type="compositionally biased region" description="Gly residues" evidence="1">
    <location>
        <begin position="113"/>
        <end position="134"/>
    </location>
</feature>
<organism evidence="2 3">
    <name type="scientific">Arachis hypogaea</name>
    <name type="common">Peanut</name>
    <dbReference type="NCBI Taxonomy" id="3818"/>
    <lineage>
        <taxon>Eukaryota</taxon>
        <taxon>Viridiplantae</taxon>
        <taxon>Streptophyta</taxon>
        <taxon>Embryophyta</taxon>
        <taxon>Tracheophyta</taxon>
        <taxon>Spermatophyta</taxon>
        <taxon>Magnoliopsida</taxon>
        <taxon>eudicotyledons</taxon>
        <taxon>Gunneridae</taxon>
        <taxon>Pentapetalae</taxon>
        <taxon>rosids</taxon>
        <taxon>fabids</taxon>
        <taxon>Fabales</taxon>
        <taxon>Fabaceae</taxon>
        <taxon>Papilionoideae</taxon>
        <taxon>50 kb inversion clade</taxon>
        <taxon>dalbergioids sensu lato</taxon>
        <taxon>Dalbergieae</taxon>
        <taxon>Pterocarpus clade</taxon>
        <taxon>Arachis</taxon>
    </lineage>
</organism>
<dbReference type="OrthoDB" id="1680511at2759"/>
<dbReference type="Gramene" id="arahy.Tifrunner.gnm2.ann2.Ah10g345200.1">
    <property type="protein sequence ID" value="arahy.Tifrunner.gnm2.ann2.Ah10g345200.1-CDS"/>
    <property type="gene ID" value="arahy.Tifrunner.gnm2.ann2.Ah10g345200"/>
</dbReference>
<dbReference type="PANTHER" id="PTHR35483">
    <property type="entry name" value="NUCLEUSENVELOPE PROTEIN"/>
    <property type="match status" value="1"/>
</dbReference>
<name>A0A445B318_ARAHY</name>
<reference evidence="2 3" key="1">
    <citation type="submission" date="2019-01" db="EMBL/GenBank/DDBJ databases">
        <title>Sequencing of cultivated peanut Arachis hypogaea provides insights into genome evolution and oil improvement.</title>
        <authorList>
            <person name="Chen X."/>
        </authorList>
    </citation>
    <scope>NUCLEOTIDE SEQUENCE [LARGE SCALE GENOMIC DNA]</scope>
    <source>
        <strain evidence="3">cv. Fuhuasheng</strain>
        <tissue evidence="2">Leaves</tissue>
    </source>
</reference>
<dbReference type="AlphaFoldDB" id="A0A445B318"/>
<dbReference type="EMBL" id="SDMP01000010">
    <property type="protein sequence ID" value="RYR33041.1"/>
    <property type="molecule type" value="Genomic_DNA"/>
</dbReference>
<comment type="caution">
    <text evidence="2">The sequence shown here is derived from an EMBL/GenBank/DDBJ whole genome shotgun (WGS) entry which is preliminary data.</text>
</comment>
<protein>
    <submittedName>
        <fullName evidence="2">Uncharacterized protein</fullName>
    </submittedName>
</protein>
<dbReference type="Proteomes" id="UP000289738">
    <property type="component" value="Chromosome A10"/>
</dbReference>
<dbReference type="STRING" id="3818.A0A445B318"/>
<keyword evidence="3" id="KW-1185">Reference proteome</keyword>
<accession>A0A445B318</accession>
<evidence type="ECO:0000313" key="2">
    <source>
        <dbReference type="EMBL" id="RYR33041.1"/>
    </source>
</evidence>
<gene>
    <name evidence="2" type="ORF">Ahy_A10g047586</name>
</gene>
<evidence type="ECO:0000256" key="1">
    <source>
        <dbReference type="SAM" id="MobiDB-lite"/>
    </source>
</evidence>
<sequence>MMMNATIQVTVVNPQVYFSNASVGRRLPLTPGALQMNWDPLSMGTSLSPLVKPLSNMRCAPILKSRKPLHVCLAGGQGMMENNQDGSWTSFDKTMEQFKGQSLEDLFRQQIQQGGGGAKPPHGGGGGGGGSGGSDDGRFGLSDETLQVVLATIGFLFVYICVIDGMELAKLARDGINYMITGKQSLRLKRAAYKWTRLYRMLTEKKEADKRQSENASTSSNTDYYRDAIRKYMESNSDE</sequence>
<dbReference type="GO" id="GO:0009507">
    <property type="term" value="C:chloroplast"/>
    <property type="evidence" value="ECO:0007669"/>
    <property type="project" value="TreeGrafter"/>
</dbReference>